<feature type="region of interest" description="Disordered" evidence="1">
    <location>
        <begin position="91"/>
        <end position="119"/>
    </location>
</feature>
<keyword evidence="4" id="KW-1185">Reference proteome</keyword>
<gene>
    <name evidence="3" type="ORF">PAXRUDRAFT_14692</name>
</gene>
<dbReference type="HOGENOM" id="CLU_1235383_0_0_1"/>
<dbReference type="InParanoid" id="A0A0D0DLA5"/>
<reference evidence="3 4" key="1">
    <citation type="submission" date="2014-04" db="EMBL/GenBank/DDBJ databases">
        <authorList>
            <consortium name="DOE Joint Genome Institute"/>
            <person name="Kuo A."/>
            <person name="Kohler A."/>
            <person name="Jargeat P."/>
            <person name="Nagy L.G."/>
            <person name="Floudas D."/>
            <person name="Copeland A."/>
            <person name="Barry K.W."/>
            <person name="Cichocki N."/>
            <person name="Veneault-Fourrey C."/>
            <person name="LaButti K."/>
            <person name="Lindquist E.A."/>
            <person name="Lipzen A."/>
            <person name="Lundell T."/>
            <person name="Morin E."/>
            <person name="Murat C."/>
            <person name="Sun H."/>
            <person name="Tunlid A."/>
            <person name="Henrissat B."/>
            <person name="Grigoriev I.V."/>
            <person name="Hibbett D.S."/>
            <person name="Martin F."/>
            <person name="Nordberg H.P."/>
            <person name="Cantor M.N."/>
            <person name="Hua S.X."/>
        </authorList>
    </citation>
    <scope>NUCLEOTIDE SEQUENCE [LARGE SCALE GENOMIC DNA]</scope>
    <source>
        <strain evidence="3 4">Ve08.2h10</strain>
    </source>
</reference>
<protein>
    <recommendedName>
        <fullName evidence="2">Zinc knuckle domain-containing protein</fullName>
    </recommendedName>
</protein>
<dbReference type="Pfam" id="PF15288">
    <property type="entry name" value="zf-CCHC_6"/>
    <property type="match status" value="1"/>
</dbReference>
<evidence type="ECO:0000259" key="2">
    <source>
        <dbReference type="Pfam" id="PF15288"/>
    </source>
</evidence>
<evidence type="ECO:0000256" key="1">
    <source>
        <dbReference type="SAM" id="MobiDB-lite"/>
    </source>
</evidence>
<accession>A0A0D0DLA5</accession>
<dbReference type="InterPro" id="IPR041670">
    <property type="entry name" value="Znf-CCHC_6"/>
</dbReference>
<organism evidence="3 4">
    <name type="scientific">Paxillus rubicundulus Ve08.2h10</name>
    <dbReference type="NCBI Taxonomy" id="930991"/>
    <lineage>
        <taxon>Eukaryota</taxon>
        <taxon>Fungi</taxon>
        <taxon>Dikarya</taxon>
        <taxon>Basidiomycota</taxon>
        <taxon>Agaricomycotina</taxon>
        <taxon>Agaricomycetes</taxon>
        <taxon>Agaricomycetidae</taxon>
        <taxon>Boletales</taxon>
        <taxon>Paxilineae</taxon>
        <taxon>Paxillaceae</taxon>
        <taxon>Paxillus</taxon>
    </lineage>
</organism>
<evidence type="ECO:0000313" key="4">
    <source>
        <dbReference type="Proteomes" id="UP000054538"/>
    </source>
</evidence>
<dbReference type="Proteomes" id="UP000054538">
    <property type="component" value="Unassembled WGS sequence"/>
</dbReference>
<feature type="domain" description="Zinc knuckle" evidence="2">
    <location>
        <begin position="142"/>
        <end position="162"/>
    </location>
</feature>
<dbReference type="OrthoDB" id="2803597at2759"/>
<name>A0A0D0DLA5_9AGAM</name>
<evidence type="ECO:0000313" key="3">
    <source>
        <dbReference type="EMBL" id="KIK82599.1"/>
    </source>
</evidence>
<dbReference type="AlphaFoldDB" id="A0A0D0DLA5"/>
<proteinExistence type="predicted"/>
<sequence>MGEPERTLRNRLEEWRELQMVEEDLKGDDFFGSQIIMSNGVLNRIIDLAHGHKISDVASLLAQTDWVYSKLYGPKILGIVQATIPTPLLAQPPVTRNPQSQVLQEQPQNTTVGQSSTDLPEPQAITATHAAPPLKQKRAAYKCGSCGGVGHNASNKLCPNYIAKPKRTWHPNTENLPPPPVPCKLNSKILRFYSIHTYIDFLNFTLFLCLQHRDPLHYLVRNGM</sequence>
<feature type="compositionally biased region" description="Polar residues" evidence="1">
    <location>
        <begin position="94"/>
        <end position="118"/>
    </location>
</feature>
<dbReference type="EMBL" id="KN825616">
    <property type="protein sequence ID" value="KIK82599.1"/>
    <property type="molecule type" value="Genomic_DNA"/>
</dbReference>
<reference evidence="4" key="2">
    <citation type="submission" date="2015-01" db="EMBL/GenBank/DDBJ databases">
        <title>Evolutionary Origins and Diversification of the Mycorrhizal Mutualists.</title>
        <authorList>
            <consortium name="DOE Joint Genome Institute"/>
            <consortium name="Mycorrhizal Genomics Consortium"/>
            <person name="Kohler A."/>
            <person name="Kuo A."/>
            <person name="Nagy L.G."/>
            <person name="Floudas D."/>
            <person name="Copeland A."/>
            <person name="Barry K.W."/>
            <person name="Cichocki N."/>
            <person name="Veneault-Fourrey C."/>
            <person name="LaButti K."/>
            <person name="Lindquist E.A."/>
            <person name="Lipzen A."/>
            <person name="Lundell T."/>
            <person name="Morin E."/>
            <person name="Murat C."/>
            <person name="Riley R."/>
            <person name="Ohm R."/>
            <person name="Sun H."/>
            <person name="Tunlid A."/>
            <person name="Henrissat B."/>
            <person name="Grigoriev I.V."/>
            <person name="Hibbett D.S."/>
            <person name="Martin F."/>
        </authorList>
    </citation>
    <scope>NUCLEOTIDE SEQUENCE [LARGE SCALE GENOMIC DNA]</scope>
    <source>
        <strain evidence="4">Ve08.2h10</strain>
    </source>
</reference>